<proteinExistence type="predicted"/>
<protein>
    <submittedName>
        <fullName evidence="1">Uncharacterized protein</fullName>
    </submittedName>
</protein>
<evidence type="ECO:0000313" key="2">
    <source>
        <dbReference type="Proteomes" id="UP001165960"/>
    </source>
</evidence>
<comment type="caution">
    <text evidence="1">The sequence shown here is derived from an EMBL/GenBank/DDBJ whole genome shotgun (WGS) entry which is preliminary data.</text>
</comment>
<gene>
    <name evidence="1" type="ORF">DSO57_1030163</name>
</gene>
<sequence>MHHLWQGKFHPACPGLQAVSVTAPQTSMYGSELLKVPPEAWAGVPTAVAPPGWCPLLGHLFARC</sequence>
<keyword evidence="2" id="KW-1185">Reference proteome</keyword>
<evidence type="ECO:0000313" key="1">
    <source>
        <dbReference type="EMBL" id="KAJ9060507.1"/>
    </source>
</evidence>
<organism evidence="1 2">
    <name type="scientific">Entomophthora muscae</name>
    <dbReference type="NCBI Taxonomy" id="34485"/>
    <lineage>
        <taxon>Eukaryota</taxon>
        <taxon>Fungi</taxon>
        <taxon>Fungi incertae sedis</taxon>
        <taxon>Zoopagomycota</taxon>
        <taxon>Entomophthoromycotina</taxon>
        <taxon>Entomophthoromycetes</taxon>
        <taxon>Entomophthorales</taxon>
        <taxon>Entomophthoraceae</taxon>
        <taxon>Entomophthora</taxon>
    </lineage>
</organism>
<dbReference type="Proteomes" id="UP001165960">
    <property type="component" value="Unassembled WGS sequence"/>
</dbReference>
<reference evidence="1" key="1">
    <citation type="submission" date="2022-04" db="EMBL/GenBank/DDBJ databases">
        <title>Genome of the entomopathogenic fungus Entomophthora muscae.</title>
        <authorList>
            <person name="Elya C."/>
            <person name="Lovett B.R."/>
            <person name="Lee E."/>
            <person name="Macias A.M."/>
            <person name="Hajek A.E."/>
            <person name="De Bivort B.L."/>
            <person name="Kasson M.T."/>
            <person name="De Fine Licht H.H."/>
            <person name="Stajich J.E."/>
        </authorList>
    </citation>
    <scope>NUCLEOTIDE SEQUENCE</scope>
    <source>
        <strain evidence="1">Berkeley</strain>
    </source>
</reference>
<name>A0ACC2SDX9_9FUNG</name>
<accession>A0ACC2SDX9</accession>
<dbReference type="EMBL" id="QTSX02005175">
    <property type="protein sequence ID" value="KAJ9060507.1"/>
    <property type="molecule type" value="Genomic_DNA"/>
</dbReference>